<evidence type="ECO:0000313" key="2">
    <source>
        <dbReference type="Proteomes" id="UP001623041"/>
    </source>
</evidence>
<dbReference type="EMBL" id="JBJHQH010000004">
    <property type="protein sequence ID" value="MFK9091145.1"/>
    <property type="molecule type" value="Genomic_DNA"/>
</dbReference>
<dbReference type="Proteomes" id="UP001623041">
    <property type="component" value="Unassembled WGS sequence"/>
</dbReference>
<evidence type="ECO:0000313" key="1">
    <source>
        <dbReference type="EMBL" id="MFK9091145.1"/>
    </source>
</evidence>
<sequence length="165" mass="18599">MLSILILSACNNASFKEENKATIKTVKTTFYEKAKKANKKSGEIQFYLPAGYEIKDESANNIILKNDSDTYILFINPQEDTSSDVVYHATVEQYKELDTNETFTKDNKFGFLTIKQLDENKTNELIIGVGGAKITAQIKTSDMNEDSKAMIQIANSVKYTKKTKE</sequence>
<gene>
    <name evidence="1" type="ORF">ACJEBI_06595</name>
</gene>
<protein>
    <recommendedName>
        <fullName evidence="3">Lipoprotein</fullName>
    </recommendedName>
</protein>
<accession>A0ABW8RCE4</accession>
<dbReference type="RefSeq" id="WP_406579835.1">
    <property type="nucleotide sequence ID" value="NZ_JBJHQH010000004.1"/>
</dbReference>
<name>A0ABW8RCE4_9BACI</name>
<proteinExistence type="predicted"/>
<comment type="caution">
    <text evidence="1">The sequence shown here is derived from an EMBL/GenBank/DDBJ whole genome shotgun (WGS) entry which is preliminary data.</text>
</comment>
<evidence type="ECO:0008006" key="3">
    <source>
        <dbReference type="Google" id="ProtNLM"/>
    </source>
</evidence>
<reference evidence="1 2" key="1">
    <citation type="submission" date="2024-11" db="EMBL/GenBank/DDBJ databases">
        <authorList>
            <person name="Lucas J.A."/>
        </authorList>
    </citation>
    <scope>NUCLEOTIDE SEQUENCE [LARGE SCALE GENOMIC DNA]</scope>
    <source>
        <strain evidence="1 2">Z 5.4</strain>
    </source>
</reference>
<keyword evidence="2" id="KW-1185">Reference proteome</keyword>
<organism evidence="1 2">
    <name type="scientific">Bacillus salipaludis</name>
    <dbReference type="NCBI Taxonomy" id="2547811"/>
    <lineage>
        <taxon>Bacteria</taxon>
        <taxon>Bacillati</taxon>
        <taxon>Bacillota</taxon>
        <taxon>Bacilli</taxon>
        <taxon>Bacillales</taxon>
        <taxon>Bacillaceae</taxon>
        <taxon>Bacillus</taxon>
    </lineage>
</organism>